<accession>A0A4S8LYK9</accession>
<protein>
    <submittedName>
        <fullName evidence="2">Uncharacterized protein</fullName>
    </submittedName>
</protein>
<proteinExistence type="predicted"/>
<evidence type="ECO:0000256" key="1">
    <source>
        <dbReference type="SAM" id="MobiDB-lite"/>
    </source>
</evidence>
<name>A0A4S8LYK9_DENBC</name>
<keyword evidence="3" id="KW-1185">Reference proteome</keyword>
<sequence length="114" mass="12774">MEKDRLKTVMVLGLTLVQKYFWKSCLKETGMGFRRHSDAHSLQTSTIAREARLREETEKNRTGEAGWGSDVGHNTRLGGGRSGVGGSMAKKDGRMMHEEEPLTPTNRVGVYTYD</sequence>
<reference evidence="2 3" key="1">
    <citation type="journal article" date="2019" name="Nat. Ecol. Evol.">
        <title>Megaphylogeny resolves global patterns of mushroom evolution.</title>
        <authorList>
            <person name="Varga T."/>
            <person name="Krizsan K."/>
            <person name="Foldi C."/>
            <person name="Dima B."/>
            <person name="Sanchez-Garcia M."/>
            <person name="Sanchez-Ramirez S."/>
            <person name="Szollosi G.J."/>
            <person name="Szarkandi J.G."/>
            <person name="Papp V."/>
            <person name="Albert L."/>
            <person name="Andreopoulos W."/>
            <person name="Angelini C."/>
            <person name="Antonin V."/>
            <person name="Barry K.W."/>
            <person name="Bougher N.L."/>
            <person name="Buchanan P."/>
            <person name="Buyck B."/>
            <person name="Bense V."/>
            <person name="Catcheside P."/>
            <person name="Chovatia M."/>
            <person name="Cooper J."/>
            <person name="Damon W."/>
            <person name="Desjardin D."/>
            <person name="Finy P."/>
            <person name="Geml J."/>
            <person name="Haridas S."/>
            <person name="Hughes K."/>
            <person name="Justo A."/>
            <person name="Karasinski D."/>
            <person name="Kautmanova I."/>
            <person name="Kiss B."/>
            <person name="Kocsube S."/>
            <person name="Kotiranta H."/>
            <person name="LaButti K.M."/>
            <person name="Lechner B.E."/>
            <person name="Liimatainen K."/>
            <person name="Lipzen A."/>
            <person name="Lukacs Z."/>
            <person name="Mihaltcheva S."/>
            <person name="Morgado L.N."/>
            <person name="Niskanen T."/>
            <person name="Noordeloos M.E."/>
            <person name="Ohm R.A."/>
            <person name="Ortiz-Santana B."/>
            <person name="Ovrebo C."/>
            <person name="Racz N."/>
            <person name="Riley R."/>
            <person name="Savchenko A."/>
            <person name="Shiryaev A."/>
            <person name="Soop K."/>
            <person name="Spirin V."/>
            <person name="Szebenyi C."/>
            <person name="Tomsovsky M."/>
            <person name="Tulloss R.E."/>
            <person name="Uehling J."/>
            <person name="Grigoriev I.V."/>
            <person name="Vagvolgyi C."/>
            <person name="Papp T."/>
            <person name="Martin F.M."/>
            <person name="Miettinen O."/>
            <person name="Hibbett D.S."/>
            <person name="Nagy L.G."/>
        </authorList>
    </citation>
    <scope>NUCLEOTIDE SEQUENCE [LARGE SCALE GENOMIC DNA]</scope>
    <source>
        <strain evidence="2 3">CBS 962.96</strain>
    </source>
</reference>
<feature type="compositionally biased region" description="Gly residues" evidence="1">
    <location>
        <begin position="77"/>
        <end position="86"/>
    </location>
</feature>
<gene>
    <name evidence="2" type="ORF">K435DRAFT_798634</name>
</gene>
<evidence type="ECO:0000313" key="2">
    <source>
        <dbReference type="EMBL" id="THU94794.1"/>
    </source>
</evidence>
<organism evidence="2 3">
    <name type="scientific">Dendrothele bispora (strain CBS 962.96)</name>
    <dbReference type="NCBI Taxonomy" id="1314807"/>
    <lineage>
        <taxon>Eukaryota</taxon>
        <taxon>Fungi</taxon>
        <taxon>Dikarya</taxon>
        <taxon>Basidiomycota</taxon>
        <taxon>Agaricomycotina</taxon>
        <taxon>Agaricomycetes</taxon>
        <taxon>Agaricomycetidae</taxon>
        <taxon>Agaricales</taxon>
        <taxon>Agaricales incertae sedis</taxon>
        <taxon>Dendrothele</taxon>
    </lineage>
</organism>
<dbReference type="EMBL" id="ML179215">
    <property type="protein sequence ID" value="THU94794.1"/>
    <property type="molecule type" value="Genomic_DNA"/>
</dbReference>
<dbReference type="AlphaFoldDB" id="A0A4S8LYK9"/>
<dbReference type="Proteomes" id="UP000297245">
    <property type="component" value="Unassembled WGS sequence"/>
</dbReference>
<evidence type="ECO:0000313" key="3">
    <source>
        <dbReference type="Proteomes" id="UP000297245"/>
    </source>
</evidence>
<feature type="region of interest" description="Disordered" evidence="1">
    <location>
        <begin position="55"/>
        <end position="114"/>
    </location>
</feature>
<feature type="compositionally biased region" description="Basic and acidic residues" evidence="1">
    <location>
        <begin position="89"/>
        <end position="100"/>
    </location>
</feature>